<name>A0A157S612_9BORD</name>
<dbReference type="AlphaFoldDB" id="A0A157S612"/>
<dbReference type="STRING" id="288768.SAMEA3906486_00439"/>
<feature type="signal peptide" evidence="1">
    <location>
        <begin position="1"/>
        <end position="26"/>
    </location>
</feature>
<dbReference type="Gene3D" id="2.40.360.20">
    <property type="match status" value="1"/>
</dbReference>
<dbReference type="EMBL" id="FKIF01000001">
    <property type="protein sequence ID" value="SAI65693.1"/>
    <property type="molecule type" value="Genomic_DNA"/>
</dbReference>
<evidence type="ECO:0000256" key="1">
    <source>
        <dbReference type="SAM" id="SignalP"/>
    </source>
</evidence>
<keyword evidence="3" id="KW-1185">Reference proteome</keyword>
<feature type="chain" id="PRO_5007615972" description="Secreted protein" evidence="1">
    <location>
        <begin position="27"/>
        <end position="245"/>
    </location>
</feature>
<accession>A0A157S612</accession>
<sequence>MAMKKGLHSFLPVAAALAAVSGAAQAGVCDAPFMRDGGQVQLTGKGNIALGADLAFAEVARQSGNQCRARITGTASFGYAGLPPGKSKLDYLMTVRNGQATFVRYDKAGGQPQEEGQFDLRMLGLFAYASVTGEGQRLPGANYRLNIGRDAPVGGRPSTTVRIGEKRVGKRQNLDTPVGRYSCWPITYTRDTDPTMATFKGLTLPIPGLNTTVTDWFCPKVDMVMRQDIEQPGNVKSTVEITQMK</sequence>
<gene>
    <name evidence="2" type="ORF">SAMEA3906486_00439</name>
</gene>
<protein>
    <recommendedName>
        <fullName evidence="4">Secreted protein</fullName>
    </recommendedName>
</protein>
<keyword evidence="1" id="KW-0732">Signal</keyword>
<evidence type="ECO:0000313" key="3">
    <source>
        <dbReference type="Proteomes" id="UP000076848"/>
    </source>
</evidence>
<evidence type="ECO:0008006" key="4">
    <source>
        <dbReference type="Google" id="ProtNLM"/>
    </source>
</evidence>
<dbReference type="Proteomes" id="UP000076848">
    <property type="component" value="Unassembled WGS sequence"/>
</dbReference>
<proteinExistence type="predicted"/>
<reference evidence="2 3" key="1">
    <citation type="submission" date="2016-04" db="EMBL/GenBank/DDBJ databases">
        <authorList>
            <consortium name="Pathogen Informatics"/>
        </authorList>
    </citation>
    <scope>NUCLEOTIDE SEQUENCE [LARGE SCALE GENOMIC DNA]</scope>
    <source>
        <strain evidence="2 3">H050680373</strain>
    </source>
</reference>
<organism evidence="2 3">
    <name type="scientific">Bordetella ansorpii</name>
    <dbReference type="NCBI Taxonomy" id="288768"/>
    <lineage>
        <taxon>Bacteria</taxon>
        <taxon>Pseudomonadati</taxon>
        <taxon>Pseudomonadota</taxon>
        <taxon>Betaproteobacteria</taxon>
        <taxon>Burkholderiales</taxon>
        <taxon>Alcaligenaceae</taxon>
        <taxon>Bordetella</taxon>
    </lineage>
</organism>
<evidence type="ECO:0000313" key="2">
    <source>
        <dbReference type="EMBL" id="SAI65693.1"/>
    </source>
</evidence>